<organism evidence="13 14">
    <name type="scientific">Sediminihabitans luteus</name>
    <dbReference type="NCBI Taxonomy" id="1138585"/>
    <lineage>
        <taxon>Bacteria</taxon>
        <taxon>Bacillati</taxon>
        <taxon>Actinomycetota</taxon>
        <taxon>Actinomycetes</taxon>
        <taxon>Micrococcales</taxon>
        <taxon>Cellulomonadaceae</taxon>
        <taxon>Sediminihabitans</taxon>
    </lineage>
</organism>
<evidence type="ECO:0000259" key="11">
    <source>
        <dbReference type="SMART" id="SM00635"/>
    </source>
</evidence>
<sequence length="2190" mass="231919">MTRTRQKAARWAVASITTAGLVLAGFVAPAQAAPSATANPDVTGNEWTTPAAVKVGQTPARAVVVPFDTVEQAKAGPTLHQAEATSPNVRNLDGTWKFRYAARPADKPQVAGVTAVPDGYQDIEVPSSWEVAGKYAGALGTDYPIYNNQDYAFQASGDGVPNQGDFEAAQAPTTFNPVGTYMRTLDLSADDLAGNRLILSFLGVESGFYLYVNGAVVGYGEDSFSTSEFDVTDYVHEGENLLTVQVYRWTTGSFLENQDGLNYGGINRDVLLTVQPEVSIYDYDVETAFADHDYSSSELSVDVDVDNTSGEPATRAVAAHLYDADGQEVATATSDPVEIAPGGSGTATLATTVEDPALWSAEIPNLYTLVLALEDEDGATVQTLGKRVGFREIYMANAGTTNSTSNMRVNGQNLELYGVNRGEADPAYGHHVPYETVVKDVQNAKQLNINAIRTSHYPPDPHLIDLADEYGLYIMDEVNVESHNGRDGINNTPFSIDPSLTSRDFPGNDSRYTAAMEQRMTSMVMRDRSAASVVMYSLGNEAGTGPNFDTMIDVIKDLDAEKLIHYQGDNGNPRVDMVGSFYPEYGAANRPTSTKPFVLSEYQHSMGNTGGELDRYVEIIESSYRQQGGFIWDYVDQSAYTLQDGADTSDGVTQDELYLGFDGSWKQASGDGNFLQNGFIYPDRTWKPEAYEVKKQYQDLKFTQSDAQRADHQVTIVNLNRFRNANTYDIVWQLQEDGTTVQSGTLSDDQADLAPPTGDVSAGATKVVTVPYGIDDPKAGAEYQLLVEYRLAADAPYADAGYVQGSAQFAIDARGADRLVDVAALPASTTTDTADAVTVTGTTPAGAPFTVAVDKSTGEMSTYEVDGKELVTKAPVGSFFRAETDQSAAVNGTAWTTRTPEAYQGWIDQGEDLEDVRVSTLQGLGATTKVVVNATLANGSAWTTTYTVYADATVTVGATLVPSASAPDQLGEFGMMMHLPSDLENMEWYGRGPSETYWDRKAGNNVGVWSGTVDEQFFPYMRIQETGNKTDVRWVALTDDDGAGLLASMDYGEGYVGDPLEVSALHYTPKALSSYNSKDLYPYQAERTDDVVLRVLKHQKGVGNITWGSEPPSAVIGKNDTDQLTYDYVLRPLAAGSDPMSASKDIYPAPSFPLLDSVTIDDMPLTGFSPETFEYDYTLPDYYPTSLVPEVAATAPEGTTVSIDQPTAVPGTAVLHVTSGSSTVDYTVRIAAGDTPSPVVSVPDLVDVPATVSASGAYTGASPGVGTLLYAYSGYGRIAENLSTTGAGLQTASGLFDKGFQGNAEQILDLDISDLDARSFSGVGGIDPSKWTGSGATRSSVIFEVWAHKDVSRLTSAYYAPMAPGAAGTGTIVTTGWTKLAASAVMTGKKDHAFTDVPLTYVEDGVTKHYQALRLVMNANGDNGHDQGVWGDPRVTRDLPEDPQLHSVTLDGAPLPGYSADDHDYTVVLGAGAKVPTVGADADQGIFVNVTQASDVPGTAKVRAGTELYTVNFERAQAPDGPQSYLSDLVSVPTSLTGDGEDRSAVLNGNLLYAYSGDGATYLDRVEGSGDDTSVRLRASGEGDDAVVRTYEHGLAGRAQQVLDLDVSHGDALRFTADVGVDWTMQPDGSTSEGDGPAVRFEVWGASDASTLTNGYYAKAAPTPTGGTLPTDGWVRLGSSPVMANADYAGDLEVRQGLYRFDLDLTAEDGSPYEALRLVAIPAGGDASVQSVWGDPQITVAGDAIDEPVDVIRLTSTVDDDSATVGYLLSTEQDGRKIRSIAAVYDADNRMLGSQEVTFATNDGNQDGDLPMTLPEGSAPTSVAYMLVQDGTLTPVAGAWTKGATAAGGFSHTGLREVLPATDPTLDVAFDAETHDVTLTGSGYSPGSVVVVEGTASGVEGLDHVAFVTVDGRGVLEYTYRSGATSADAVAVRVGGQGFDEILARPLVASITLDGDGVTDGAVSLAAGDRLELTADVSPASAVDRSVTWSSSDPAVATVDDGVVVALVEGTTTVTATAVDGSDVTGSVKVTVLAPAWSATTTYAAGERVAVDGVVYVALWTTRGQEPGSTVTGAWAEVGAPVACTAGDRRSWTASAVYVKADVVVHDGTLWTAQWWTRNQEPGDAYGPWTSAGACDASDATADPAWAASTIYTGGEVVTHAGHRWQAQWWNRNQEPRAGAWGAWKDLGAL</sequence>
<reference evidence="13 14" key="1">
    <citation type="submission" date="2017-11" db="EMBL/GenBank/DDBJ databases">
        <title>Genomic Encyclopedia of Archaeal and Bacterial Type Strains, Phase II (KMG-II): From Individual Species to Whole Genera.</title>
        <authorList>
            <person name="Goeker M."/>
        </authorList>
    </citation>
    <scope>NUCLEOTIDE SEQUENCE [LARGE SCALE GENOMIC DNA]</scope>
    <source>
        <strain evidence="13 14">DSM 25478</strain>
    </source>
</reference>
<gene>
    <name evidence="13" type="ORF">CLV28_1631</name>
</gene>
<keyword evidence="9" id="KW-0732">Signal</keyword>
<comment type="caution">
    <text evidence="13">The sequence shown here is derived from an EMBL/GenBank/DDBJ whole genome shotgun (WGS) entry which is preliminary data.</text>
</comment>
<comment type="similarity">
    <text evidence="2 7">Belongs to the glycosyl hydrolase 2 family.</text>
</comment>
<dbReference type="SUPFAM" id="SSF49785">
    <property type="entry name" value="Galactose-binding domain-like"/>
    <property type="match status" value="1"/>
</dbReference>
<feature type="signal peptide" evidence="9">
    <location>
        <begin position="1"/>
        <end position="32"/>
    </location>
</feature>
<dbReference type="SMART" id="SM00495">
    <property type="entry name" value="ChtBD3"/>
    <property type="match status" value="3"/>
</dbReference>
<dbReference type="Pfam" id="PF02836">
    <property type="entry name" value="Glyco_hydro_2_C"/>
    <property type="match status" value="1"/>
</dbReference>
<evidence type="ECO:0000256" key="4">
    <source>
        <dbReference type="ARBA" id="ARBA00022801"/>
    </source>
</evidence>
<dbReference type="SUPFAM" id="SSF74650">
    <property type="entry name" value="Galactose mutarotase-like"/>
    <property type="match status" value="1"/>
</dbReference>
<feature type="region of interest" description="Disordered" evidence="8">
    <location>
        <begin position="484"/>
        <end position="507"/>
    </location>
</feature>
<dbReference type="Gene3D" id="2.60.40.10">
    <property type="entry name" value="Immunoglobulins"/>
    <property type="match status" value="2"/>
</dbReference>
<dbReference type="Gene3D" id="2.60.40.1080">
    <property type="match status" value="1"/>
</dbReference>
<dbReference type="SUPFAM" id="SSF49373">
    <property type="entry name" value="Invasin/intimin cell-adhesion fragments"/>
    <property type="match status" value="1"/>
</dbReference>
<dbReference type="InterPro" id="IPR006104">
    <property type="entry name" value="Glyco_hydro_2_N"/>
</dbReference>
<name>A0A2M9CQG7_9CELL</name>
<protein>
    <recommendedName>
        <fullName evidence="3 7">Beta-galactosidase</fullName>
        <ecNumber evidence="3 7">3.2.1.23</ecNumber>
    </recommendedName>
    <alternativeName>
        <fullName evidence="6 7">Lactase</fullName>
    </alternativeName>
</protein>
<feature type="chain" id="PRO_5014702461" description="Beta-galactosidase" evidence="9">
    <location>
        <begin position="33"/>
        <end position="2190"/>
    </location>
</feature>
<evidence type="ECO:0000256" key="1">
    <source>
        <dbReference type="ARBA" id="ARBA00001412"/>
    </source>
</evidence>
<dbReference type="Gene3D" id="2.60.120.260">
    <property type="entry name" value="Galactose-binding domain-like"/>
    <property type="match status" value="1"/>
</dbReference>
<evidence type="ECO:0000256" key="9">
    <source>
        <dbReference type="SAM" id="SignalP"/>
    </source>
</evidence>
<dbReference type="InterPro" id="IPR032312">
    <property type="entry name" value="LacZ_4"/>
</dbReference>
<keyword evidence="5 7" id="KW-0326">Glycosidase</keyword>
<dbReference type="GO" id="GO:0004565">
    <property type="term" value="F:beta-galactosidase activity"/>
    <property type="evidence" value="ECO:0007669"/>
    <property type="project" value="UniProtKB-EC"/>
</dbReference>
<dbReference type="InterPro" id="IPR013783">
    <property type="entry name" value="Ig-like_fold"/>
</dbReference>
<dbReference type="Pfam" id="PF00703">
    <property type="entry name" value="Glyco_hydro_2"/>
    <property type="match status" value="1"/>
</dbReference>
<dbReference type="EMBL" id="PGFE01000002">
    <property type="protein sequence ID" value="PJJ74137.1"/>
    <property type="molecule type" value="Genomic_DNA"/>
</dbReference>
<evidence type="ECO:0000256" key="5">
    <source>
        <dbReference type="ARBA" id="ARBA00023295"/>
    </source>
</evidence>
<feature type="domain" description="Chitin-binding type-3" evidence="10">
    <location>
        <begin position="2034"/>
        <end position="2078"/>
    </location>
</feature>
<evidence type="ECO:0000256" key="3">
    <source>
        <dbReference type="ARBA" id="ARBA00012756"/>
    </source>
</evidence>
<dbReference type="Proteomes" id="UP000231693">
    <property type="component" value="Unassembled WGS sequence"/>
</dbReference>
<dbReference type="Gene3D" id="2.10.10.20">
    <property type="entry name" value="Carbohydrate-binding module superfamily 5/12"/>
    <property type="match status" value="3"/>
</dbReference>
<accession>A0A2M9CQG7</accession>
<dbReference type="InterPro" id="IPR006102">
    <property type="entry name" value="Ig-like_GH2"/>
</dbReference>
<feature type="domain" description="Chitin-binding type-3" evidence="10">
    <location>
        <begin position="2143"/>
        <end position="2187"/>
    </location>
</feature>
<dbReference type="SUPFAM" id="SSF51055">
    <property type="entry name" value="Carbohydrate binding domain"/>
    <property type="match status" value="3"/>
</dbReference>
<dbReference type="InterPro" id="IPR003610">
    <property type="entry name" value="CBM5/12"/>
</dbReference>
<feature type="domain" description="Beta galactosidase small chain/" evidence="12">
    <location>
        <begin position="843"/>
        <end position="1131"/>
    </location>
</feature>
<dbReference type="InterPro" id="IPR017853">
    <property type="entry name" value="GH"/>
</dbReference>
<evidence type="ECO:0000256" key="6">
    <source>
        <dbReference type="ARBA" id="ARBA00032230"/>
    </source>
</evidence>
<dbReference type="Pfam" id="PF02368">
    <property type="entry name" value="Big_2"/>
    <property type="match status" value="1"/>
</dbReference>
<dbReference type="InterPro" id="IPR003343">
    <property type="entry name" value="Big_2"/>
</dbReference>
<dbReference type="OrthoDB" id="9762066at2"/>
<evidence type="ECO:0000259" key="10">
    <source>
        <dbReference type="SMART" id="SM00495"/>
    </source>
</evidence>
<keyword evidence="14" id="KW-1185">Reference proteome</keyword>
<dbReference type="InterPro" id="IPR011013">
    <property type="entry name" value="Gal_mutarotase_sf_dom"/>
</dbReference>
<dbReference type="InterPro" id="IPR004199">
    <property type="entry name" value="B-gal_small/dom_5"/>
</dbReference>
<dbReference type="InterPro" id="IPR006101">
    <property type="entry name" value="Glyco_hydro_2"/>
</dbReference>
<dbReference type="Pfam" id="PF02837">
    <property type="entry name" value="Glyco_hydro_2_N"/>
    <property type="match status" value="1"/>
</dbReference>
<evidence type="ECO:0000313" key="14">
    <source>
        <dbReference type="Proteomes" id="UP000231693"/>
    </source>
</evidence>
<feature type="domain" description="Chitin-binding type-3" evidence="10">
    <location>
        <begin position="2089"/>
        <end position="2132"/>
    </location>
</feature>
<feature type="domain" description="BIG2" evidence="11">
    <location>
        <begin position="1952"/>
        <end position="2028"/>
    </location>
</feature>
<dbReference type="PANTHER" id="PTHR46323:SF2">
    <property type="entry name" value="BETA-GALACTOSIDASE"/>
    <property type="match status" value="1"/>
</dbReference>
<dbReference type="GO" id="GO:0009341">
    <property type="term" value="C:beta-galactosidase complex"/>
    <property type="evidence" value="ECO:0007669"/>
    <property type="project" value="InterPro"/>
</dbReference>
<dbReference type="Pfam" id="PF08305">
    <property type="entry name" value="NPCBM"/>
    <property type="match status" value="1"/>
</dbReference>
<dbReference type="Pfam" id="PF02929">
    <property type="entry name" value="Bgal_small_N"/>
    <property type="match status" value="1"/>
</dbReference>
<dbReference type="InterPro" id="IPR008964">
    <property type="entry name" value="Invasin/intimin_cell_adhesion"/>
</dbReference>
<dbReference type="GO" id="GO:0030246">
    <property type="term" value="F:carbohydrate binding"/>
    <property type="evidence" value="ECO:0007669"/>
    <property type="project" value="InterPro"/>
</dbReference>
<dbReference type="InterPro" id="IPR036156">
    <property type="entry name" value="Beta-gal/glucu_dom_sf"/>
</dbReference>
<dbReference type="SUPFAM" id="SSF49303">
    <property type="entry name" value="beta-Galactosidase/glucuronidase domain"/>
    <property type="match status" value="2"/>
</dbReference>
<evidence type="ECO:0000256" key="2">
    <source>
        <dbReference type="ARBA" id="ARBA00007401"/>
    </source>
</evidence>
<dbReference type="PRINTS" id="PR00132">
    <property type="entry name" value="GLHYDRLASE2"/>
</dbReference>
<dbReference type="Pfam" id="PF02839">
    <property type="entry name" value="CBM_5_12"/>
    <property type="match status" value="1"/>
</dbReference>
<dbReference type="SMART" id="SM00635">
    <property type="entry name" value="BID_2"/>
    <property type="match status" value="1"/>
</dbReference>
<dbReference type="CDD" id="cd12215">
    <property type="entry name" value="ChiC_BD"/>
    <property type="match status" value="3"/>
</dbReference>
<dbReference type="InterPro" id="IPR006103">
    <property type="entry name" value="Glyco_hydro_2_cat"/>
</dbReference>
<dbReference type="Pfam" id="PF16353">
    <property type="entry name" value="LacZ_4"/>
    <property type="match status" value="1"/>
</dbReference>
<dbReference type="Gene3D" id="2.70.98.10">
    <property type="match status" value="1"/>
</dbReference>
<dbReference type="SUPFAM" id="SSF51445">
    <property type="entry name" value="(Trans)glycosidases"/>
    <property type="match status" value="1"/>
</dbReference>
<dbReference type="EC" id="3.2.1.23" evidence="3 7"/>
<dbReference type="GO" id="GO:0005990">
    <property type="term" value="P:lactose catabolic process"/>
    <property type="evidence" value="ECO:0007669"/>
    <property type="project" value="TreeGrafter"/>
</dbReference>
<dbReference type="Gene3D" id="2.60.120.1060">
    <property type="entry name" value="NPCBM/NEW2 domain"/>
    <property type="match status" value="2"/>
</dbReference>
<feature type="compositionally biased region" description="Polar residues" evidence="8">
    <location>
        <begin position="489"/>
        <end position="502"/>
    </location>
</feature>
<evidence type="ECO:0000256" key="8">
    <source>
        <dbReference type="SAM" id="MobiDB-lite"/>
    </source>
</evidence>
<evidence type="ECO:0000259" key="12">
    <source>
        <dbReference type="SMART" id="SM01038"/>
    </source>
</evidence>
<dbReference type="PANTHER" id="PTHR46323">
    <property type="entry name" value="BETA-GALACTOSIDASE"/>
    <property type="match status" value="1"/>
</dbReference>
<dbReference type="PROSITE" id="PS00719">
    <property type="entry name" value="GLYCOSYL_HYDROL_F2_1"/>
    <property type="match status" value="1"/>
</dbReference>
<dbReference type="InterPro" id="IPR023230">
    <property type="entry name" value="Glyco_hydro_2_CS"/>
</dbReference>
<dbReference type="GO" id="GO:0005576">
    <property type="term" value="C:extracellular region"/>
    <property type="evidence" value="ECO:0007669"/>
    <property type="project" value="InterPro"/>
</dbReference>
<evidence type="ECO:0000313" key="13">
    <source>
        <dbReference type="EMBL" id="PJJ74137.1"/>
    </source>
</evidence>
<evidence type="ECO:0000256" key="7">
    <source>
        <dbReference type="RuleBase" id="RU361154"/>
    </source>
</evidence>
<dbReference type="InterPro" id="IPR050347">
    <property type="entry name" value="Bact_Beta-galactosidase"/>
</dbReference>
<dbReference type="InterPro" id="IPR038637">
    <property type="entry name" value="NPCBM_sf"/>
</dbReference>
<dbReference type="Gene3D" id="3.20.20.80">
    <property type="entry name" value="Glycosidases"/>
    <property type="match status" value="1"/>
</dbReference>
<dbReference type="RefSeq" id="WP_100422789.1">
    <property type="nucleotide sequence ID" value="NZ_BOOX01000006.1"/>
</dbReference>
<dbReference type="InterPro" id="IPR013222">
    <property type="entry name" value="Glyco_hyd_98_carb-bd"/>
</dbReference>
<proteinExistence type="inferred from homology"/>
<comment type="catalytic activity">
    <reaction evidence="1 7">
        <text>Hydrolysis of terminal non-reducing beta-D-galactose residues in beta-D-galactosides.</text>
        <dbReference type="EC" id="3.2.1.23"/>
    </reaction>
</comment>
<dbReference type="InterPro" id="IPR036573">
    <property type="entry name" value="CBM_sf_5/12"/>
</dbReference>
<dbReference type="SMART" id="SM01038">
    <property type="entry name" value="Bgal_small_N"/>
    <property type="match status" value="1"/>
</dbReference>
<dbReference type="InterPro" id="IPR014718">
    <property type="entry name" value="GH-type_carb-bd"/>
</dbReference>
<dbReference type="InterPro" id="IPR008979">
    <property type="entry name" value="Galactose-bd-like_sf"/>
</dbReference>
<keyword evidence="4 7" id="KW-0378">Hydrolase</keyword>